<comment type="caution">
    <text evidence="1">The sequence shown here is derived from an EMBL/GenBank/DDBJ whole genome shotgun (WGS) entry which is preliminary data.</text>
</comment>
<gene>
    <name evidence="1" type="ORF">Baya_17118</name>
</gene>
<organism evidence="1 2">
    <name type="scientific">Bagarius yarrelli</name>
    <name type="common">Goonch</name>
    <name type="synonym">Bagrus yarrelli</name>
    <dbReference type="NCBI Taxonomy" id="175774"/>
    <lineage>
        <taxon>Eukaryota</taxon>
        <taxon>Metazoa</taxon>
        <taxon>Chordata</taxon>
        <taxon>Craniata</taxon>
        <taxon>Vertebrata</taxon>
        <taxon>Euteleostomi</taxon>
        <taxon>Actinopterygii</taxon>
        <taxon>Neopterygii</taxon>
        <taxon>Teleostei</taxon>
        <taxon>Ostariophysi</taxon>
        <taxon>Siluriformes</taxon>
        <taxon>Sisoridae</taxon>
        <taxon>Sisorinae</taxon>
        <taxon>Bagarius</taxon>
    </lineage>
</organism>
<dbReference type="Proteomes" id="UP000319801">
    <property type="component" value="Unassembled WGS sequence"/>
</dbReference>
<evidence type="ECO:0000313" key="2">
    <source>
        <dbReference type="Proteomes" id="UP000319801"/>
    </source>
</evidence>
<reference evidence="1 2" key="1">
    <citation type="journal article" date="2019" name="Genome Biol. Evol.">
        <title>Whole-Genome Sequencing of the Giant Devil Catfish, Bagarius yarrelli.</title>
        <authorList>
            <person name="Jiang W."/>
            <person name="Lv Y."/>
            <person name="Cheng L."/>
            <person name="Yang K."/>
            <person name="Chao B."/>
            <person name="Wang X."/>
            <person name="Li Y."/>
            <person name="Pan X."/>
            <person name="You X."/>
            <person name="Zhang Y."/>
            <person name="Yang J."/>
            <person name="Li J."/>
            <person name="Zhang X."/>
            <person name="Liu S."/>
            <person name="Sun C."/>
            <person name="Yang J."/>
            <person name="Shi Q."/>
        </authorList>
    </citation>
    <scope>NUCLEOTIDE SEQUENCE [LARGE SCALE GENOMIC DNA]</scope>
    <source>
        <strain evidence="1">JWS20170419001</strain>
        <tissue evidence="1">Muscle</tissue>
    </source>
</reference>
<keyword evidence="2" id="KW-1185">Reference proteome</keyword>
<evidence type="ECO:0000313" key="1">
    <source>
        <dbReference type="EMBL" id="TUY38503.1"/>
    </source>
</evidence>
<proteinExistence type="predicted"/>
<dbReference type="AlphaFoldDB" id="A0A556VXH0"/>
<dbReference type="EMBL" id="VCAZ01000468">
    <property type="protein sequence ID" value="TUY38503.1"/>
    <property type="molecule type" value="Genomic_DNA"/>
</dbReference>
<sequence length="63" mass="6920">MDLGTVRHRTLPGLNSTLTPDTWDSGTTLLAQSQARRGTFVYPVREILSGKISPCWFPCVASL</sequence>
<accession>A0A556VXH0</accession>
<protein>
    <submittedName>
        <fullName evidence="1">Uncharacterized protein</fullName>
    </submittedName>
</protein>
<name>A0A556VXH0_BAGYA</name>